<protein>
    <recommendedName>
        <fullName evidence="1">DNA (cytosine-5-)-methyltransferase</fullName>
        <ecNumber evidence="1">2.1.1.37</ecNumber>
    </recommendedName>
</protein>
<name>A0AAW0CDP7_9AGAR</name>
<keyword evidence="4" id="KW-0949">S-adenosyl-L-methionine</keyword>
<feature type="region of interest" description="Disordered" evidence="5">
    <location>
        <begin position="72"/>
        <end position="105"/>
    </location>
</feature>
<dbReference type="GO" id="GO:0032259">
    <property type="term" value="P:methylation"/>
    <property type="evidence" value="ECO:0007669"/>
    <property type="project" value="UniProtKB-KW"/>
</dbReference>
<keyword evidence="2 6" id="KW-0489">Methyltransferase</keyword>
<evidence type="ECO:0000256" key="1">
    <source>
        <dbReference type="ARBA" id="ARBA00011975"/>
    </source>
</evidence>
<dbReference type="InterPro" id="IPR043151">
    <property type="entry name" value="BAH_sf"/>
</dbReference>
<dbReference type="PANTHER" id="PTHR10629">
    <property type="entry name" value="CYTOSINE-SPECIFIC METHYLTRANSFERASE"/>
    <property type="match status" value="1"/>
</dbReference>
<dbReference type="EC" id="2.1.1.37" evidence="1"/>
<evidence type="ECO:0000313" key="7">
    <source>
        <dbReference type="Proteomes" id="UP001362999"/>
    </source>
</evidence>
<dbReference type="AlphaFoldDB" id="A0AAW0CDP7"/>
<dbReference type="Gene3D" id="3.40.50.150">
    <property type="entry name" value="Vaccinia Virus protein VP39"/>
    <property type="match status" value="1"/>
</dbReference>
<dbReference type="GO" id="GO:0003677">
    <property type="term" value="F:DNA binding"/>
    <property type="evidence" value="ECO:0007669"/>
    <property type="project" value="TreeGrafter"/>
</dbReference>
<keyword evidence="7" id="KW-1185">Reference proteome</keyword>
<evidence type="ECO:0000313" key="6">
    <source>
        <dbReference type="EMBL" id="KAK7037063.1"/>
    </source>
</evidence>
<dbReference type="GO" id="GO:0044027">
    <property type="term" value="P:negative regulation of gene expression via chromosomal CpG island methylation"/>
    <property type="evidence" value="ECO:0007669"/>
    <property type="project" value="TreeGrafter"/>
</dbReference>
<feature type="compositionally biased region" description="Basic residues" evidence="5">
    <location>
        <begin position="76"/>
        <end position="87"/>
    </location>
</feature>
<dbReference type="Gene3D" id="2.30.30.490">
    <property type="match status" value="1"/>
</dbReference>
<reference evidence="6 7" key="1">
    <citation type="journal article" date="2024" name="J Genomics">
        <title>Draft genome sequencing and assembly of Favolaschia claudopus CIRM-BRFM 2984 isolated from oak limbs.</title>
        <authorList>
            <person name="Navarro D."/>
            <person name="Drula E."/>
            <person name="Chaduli D."/>
            <person name="Cazenave R."/>
            <person name="Ahrendt S."/>
            <person name="Wang J."/>
            <person name="Lipzen A."/>
            <person name="Daum C."/>
            <person name="Barry K."/>
            <person name="Grigoriev I.V."/>
            <person name="Favel A."/>
            <person name="Rosso M.N."/>
            <person name="Martin F."/>
        </authorList>
    </citation>
    <scope>NUCLEOTIDE SEQUENCE [LARGE SCALE GENOMIC DNA]</scope>
    <source>
        <strain evidence="6 7">CIRM-BRFM 2984</strain>
    </source>
</reference>
<evidence type="ECO:0000256" key="4">
    <source>
        <dbReference type="ARBA" id="ARBA00022691"/>
    </source>
</evidence>
<dbReference type="PANTHER" id="PTHR10629:SF52">
    <property type="entry name" value="DNA (CYTOSINE-5)-METHYLTRANSFERASE 1"/>
    <property type="match status" value="1"/>
</dbReference>
<dbReference type="InterPro" id="IPR029063">
    <property type="entry name" value="SAM-dependent_MTases_sf"/>
</dbReference>
<gene>
    <name evidence="6" type="ORF">R3P38DRAFT_3480990</name>
</gene>
<dbReference type="PRINTS" id="PR00105">
    <property type="entry name" value="C5METTRFRASE"/>
</dbReference>
<organism evidence="6 7">
    <name type="scientific">Favolaschia claudopus</name>
    <dbReference type="NCBI Taxonomy" id="2862362"/>
    <lineage>
        <taxon>Eukaryota</taxon>
        <taxon>Fungi</taxon>
        <taxon>Dikarya</taxon>
        <taxon>Basidiomycota</taxon>
        <taxon>Agaricomycotina</taxon>
        <taxon>Agaricomycetes</taxon>
        <taxon>Agaricomycetidae</taxon>
        <taxon>Agaricales</taxon>
        <taxon>Marasmiineae</taxon>
        <taxon>Mycenaceae</taxon>
        <taxon>Favolaschia</taxon>
    </lineage>
</organism>
<dbReference type="InterPro" id="IPR001525">
    <property type="entry name" value="C5_MeTfrase"/>
</dbReference>
<proteinExistence type="predicted"/>
<accession>A0AAW0CDP7</accession>
<dbReference type="EMBL" id="JAWWNJ010000018">
    <property type="protein sequence ID" value="KAK7037063.1"/>
    <property type="molecule type" value="Genomic_DNA"/>
</dbReference>
<dbReference type="GO" id="GO:0003886">
    <property type="term" value="F:DNA (cytosine-5-)-methyltransferase activity"/>
    <property type="evidence" value="ECO:0007669"/>
    <property type="project" value="UniProtKB-EC"/>
</dbReference>
<dbReference type="GO" id="GO:0005634">
    <property type="term" value="C:nucleus"/>
    <property type="evidence" value="ECO:0007669"/>
    <property type="project" value="TreeGrafter"/>
</dbReference>
<dbReference type="Pfam" id="PF00145">
    <property type="entry name" value="DNA_methylase"/>
    <property type="match status" value="1"/>
</dbReference>
<evidence type="ECO:0000256" key="5">
    <source>
        <dbReference type="SAM" id="MobiDB-lite"/>
    </source>
</evidence>
<feature type="compositionally biased region" description="Basic and acidic residues" evidence="5">
    <location>
        <begin position="88"/>
        <end position="99"/>
    </location>
</feature>
<keyword evidence="3" id="KW-0808">Transferase</keyword>
<comment type="caution">
    <text evidence="6">The sequence shown here is derived from an EMBL/GenBank/DDBJ whole genome shotgun (WGS) entry which is preliminary data.</text>
</comment>
<sequence length="743" mass="82208">MAKFLNAPYNVVGDAPPCHRVRPPPQTARHYFNPKEVILDQPLDEKGYYRQCRVDGVSYTAGDVVSVAAGEDGSIPKRRRGKNAPKKLAKDKDWQDSPKRHMSNGLKKAHTSLNSGISHANFALAPSTALAEAAREDELCFLSSCDEIPVESIIGKHAVQFLSPDQEPGSECDGRFFCRGGFVPALSSSLGEWRINRANQQTSSSIYAGPVLRYYFFLFSLTHKLNRKPGAGGLSQGFSNTKLFDIACAVDTDESAVASFKCATPFHLLGTGYGIRKIPFLTTHLSANHRNAVCADINEFLKFSANRKSGKSPQFMENANGERIPSASIPRLTNLGILTTTTSDTFLPAYVFSENVVGTIDHSVEDYLTGLPIKSAMLKAICRGLMDIGYQVRIGIVNAAQLGSPQNRYRVVVLAARRGLILPDLPLPTHAAQRPPNYTVSMTEESLPCAVRPSTSLSPHPGVTIQDAIGDMEGTVAAKLDALPYREISKKSTLGGLAMDVSGRLATDTLLLGVSMAEDARNHKGRVNSYRPSGAPGLPSRQQPVAVQASLYCSRLACRSMRRQLRREKKKNSGGNMGVAEKWENTEAKIRIQGQEKGEWVVMNSGRQMKSCWEYCIIGQWDYSQKWREHRNESEMKVQVQRKHRDIDQQQINRTVTALGLWRASGEDDGRELRLGITLYTMRMEPGRLPREPKYSAILQGNIDDKSRVEDKGQVAPEGNKRHEQRAKIFFSPLRVDAGRMDM</sequence>
<dbReference type="InterPro" id="IPR050390">
    <property type="entry name" value="C5-Methyltransferase"/>
</dbReference>
<dbReference type="Proteomes" id="UP001362999">
    <property type="component" value="Unassembled WGS sequence"/>
</dbReference>
<evidence type="ECO:0000256" key="2">
    <source>
        <dbReference type="ARBA" id="ARBA00022603"/>
    </source>
</evidence>
<evidence type="ECO:0000256" key="3">
    <source>
        <dbReference type="ARBA" id="ARBA00022679"/>
    </source>
</evidence>
<dbReference type="SUPFAM" id="SSF53335">
    <property type="entry name" value="S-adenosyl-L-methionine-dependent methyltransferases"/>
    <property type="match status" value="1"/>
</dbReference>